<evidence type="ECO:0000313" key="1">
    <source>
        <dbReference type="EMBL" id="AHF79068.1"/>
    </source>
</evidence>
<dbReference type="GO" id="GO:0016829">
    <property type="term" value="F:lyase activity"/>
    <property type="evidence" value="ECO:0007669"/>
    <property type="project" value="UniProtKB-KW"/>
</dbReference>
<dbReference type="Gene3D" id="3.40.50.11310">
    <property type="entry name" value="Bacterial phosphonate metabolism protein PhnH"/>
    <property type="match status" value="1"/>
</dbReference>
<gene>
    <name evidence="1" type="primary">phnH</name>
    <name evidence="1" type="ORF">Sant_P0021</name>
</gene>
<dbReference type="KEGG" id="sod:Sant_P0021"/>
<sequence>MTLLAGFSRPVADAQSTFRRALKALSEPGTLVTLPTIAAWGCLSPAATALLMTLVDRETPLWLDPEFQQEDIVSNLRFHTGAAVTAAFTAPFAVLHVDNHQPLSAFSAGSALSPEESTTVILDLPSLHGGETLRLSGPGIQTTRNIAPRLPSRVLSYLLDRPQHFPQGSDLILTSGSQLLALPRTTHVEVH</sequence>
<dbReference type="NCBIfam" id="TIGR03292">
    <property type="entry name" value="PhnH_redo"/>
    <property type="match status" value="1"/>
</dbReference>
<dbReference type="InterPro" id="IPR038058">
    <property type="entry name" value="PhnH-like_sp"/>
</dbReference>
<evidence type="ECO:0000313" key="2">
    <source>
        <dbReference type="Proteomes" id="UP000019028"/>
    </source>
</evidence>
<dbReference type="PIRSF" id="PIRSF020680">
    <property type="entry name" value="PhnH"/>
    <property type="match status" value="1"/>
</dbReference>
<dbReference type="GO" id="GO:0019634">
    <property type="term" value="P:organic phosphonate metabolic process"/>
    <property type="evidence" value="ECO:0007669"/>
    <property type="project" value="InterPro"/>
</dbReference>
<dbReference type="AlphaFoldDB" id="W0I3R8"/>
<dbReference type="OrthoDB" id="9814509at2"/>
<protein>
    <submittedName>
        <fullName evidence="1">Phosphonate C-P lyase system protein</fullName>
    </submittedName>
</protein>
<dbReference type="RefSeq" id="WP_025424195.1">
    <property type="nucleotide sequence ID" value="NZ_CP006570.1"/>
</dbReference>
<dbReference type="InterPro" id="IPR008772">
    <property type="entry name" value="Phosphonate_metab_PhnH"/>
</dbReference>
<keyword evidence="1" id="KW-0614">Plasmid</keyword>
<geneLocation type="plasmid" evidence="1 2">
    <name>pHS1</name>
</geneLocation>
<dbReference type="EMBL" id="CP006570">
    <property type="protein sequence ID" value="AHF79068.1"/>
    <property type="molecule type" value="Genomic_DNA"/>
</dbReference>
<dbReference type="Pfam" id="PF05845">
    <property type="entry name" value="PhnH"/>
    <property type="match status" value="1"/>
</dbReference>
<accession>W0I3R8</accession>
<name>W0I3R8_9GAMM</name>
<keyword evidence="2" id="KW-1185">Reference proteome</keyword>
<reference evidence="1 2" key="1">
    <citation type="journal article" date="2014" name="Genome Biol. Evol.">
        <title>Genome degeneration and adaptation in a nascent stage of symbiosis.</title>
        <authorList>
            <person name="Oakeson K.F."/>
            <person name="Gil R."/>
            <person name="Clayton A.L."/>
            <person name="Dunn D.M."/>
            <person name="von Niederhausern A.C."/>
            <person name="Hamil C."/>
            <person name="Aoyagi A."/>
            <person name="Duval B."/>
            <person name="Baca A."/>
            <person name="Silva F.J."/>
            <person name="Vallier A."/>
            <person name="Jackson D.G."/>
            <person name="Latorre A."/>
            <person name="Weiss R.B."/>
            <person name="Heddi A."/>
            <person name="Moya A."/>
            <person name="Dale C."/>
        </authorList>
    </citation>
    <scope>NUCLEOTIDE SEQUENCE [LARGE SCALE GENOMIC DNA]</scope>
    <source>
        <strain evidence="1 2">HS1</strain>
        <plasmid evidence="2">Plasmid pHS1</plasmid>
    </source>
</reference>
<proteinExistence type="predicted"/>
<dbReference type="HOGENOM" id="CLU_115317_1_0_6"/>
<keyword evidence="1" id="KW-0456">Lyase</keyword>
<dbReference type="Proteomes" id="UP000019028">
    <property type="component" value="Plasmid pHS1"/>
</dbReference>
<organism evidence="1 2">
    <name type="scientific">Sodalis praecaptivus</name>
    <dbReference type="NCBI Taxonomy" id="1239307"/>
    <lineage>
        <taxon>Bacteria</taxon>
        <taxon>Pseudomonadati</taxon>
        <taxon>Pseudomonadota</taxon>
        <taxon>Gammaproteobacteria</taxon>
        <taxon>Enterobacterales</taxon>
        <taxon>Bruguierivoracaceae</taxon>
        <taxon>Sodalis</taxon>
    </lineage>
</organism>
<dbReference type="SUPFAM" id="SSF159709">
    <property type="entry name" value="PhnH-like"/>
    <property type="match status" value="1"/>
</dbReference>
<dbReference type="PATRIC" id="fig|1239307.3.peg.4542"/>